<feature type="transmembrane region" description="Helical" evidence="1">
    <location>
        <begin position="21"/>
        <end position="38"/>
    </location>
</feature>
<dbReference type="EMBL" id="SMFX01000001">
    <property type="protein sequence ID" value="TCK19186.1"/>
    <property type="molecule type" value="Genomic_DNA"/>
</dbReference>
<dbReference type="GO" id="GO:0016209">
    <property type="term" value="F:antioxidant activity"/>
    <property type="evidence" value="ECO:0007669"/>
    <property type="project" value="InterPro"/>
</dbReference>
<dbReference type="SUPFAM" id="SSF52833">
    <property type="entry name" value="Thioredoxin-like"/>
    <property type="match status" value="1"/>
</dbReference>
<dbReference type="OrthoDB" id="9788279at2"/>
<comment type="caution">
    <text evidence="3">The sequence shown here is derived from an EMBL/GenBank/DDBJ whole genome shotgun (WGS) entry which is preliminary data.</text>
</comment>
<dbReference type="AlphaFoldDB" id="A0A4V6NDC4"/>
<gene>
    <name evidence="3" type="ORF">DFR30_2483</name>
</gene>
<keyword evidence="4" id="KW-1185">Reference proteome</keyword>
<feature type="domain" description="Thioredoxin" evidence="2">
    <location>
        <begin position="42"/>
        <end position="176"/>
    </location>
</feature>
<evidence type="ECO:0000313" key="3">
    <source>
        <dbReference type="EMBL" id="TCK19186.1"/>
    </source>
</evidence>
<dbReference type="PANTHER" id="PTHR42852:SF17">
    <property type="entry name" value="THIOREDOXIN-LIKE PROTEIN HI_1115"/>
    <property type="match status" value="1"/>
</dbReference>
<sequence>MKNPEPASDSKISRKRHWLRYAFEALLFVLALTAIQMYQTREVVEGPAPAFEGVLLDGKAVSLESVHERPLLLHFWASWCPVCNLEQGSIQRISEDYPVLTVSIDDMPADKLLEWMAAKGVSYPVVTDPSGAISRRYGIKGVPASLVIDKDNQIRFSGVGYTTETGLRLRLWWAGQ</sequence>
<protein>
    <submittedName>
        <fullName evidence="3">Peroxiredoxin</fullName>
    </submittedName>
</protein>
<proteinExistence type="predicted"/>
<dbReference type="InterPro" id="IPR000866">
    <property type="entry name" value="AhpC/TSA"/>
</dbReference>
<keyword evidence="1" id="KW-0812">Transmembrane</keyword>
<dbReference type="InterPro" id="IPR050553">
    <property type="entry name" value="Thioredoxin_ResA/DsbE_sf"/>
</dbReference>
<dbReference type="CDD" id="cd03011">
    <property type="entry name" value="TlpA_like_ScsD_MtbDsbE"/>
    <property type="match status" value="1"/>
</dbReference>
<evidence type="ECO:0000256" key="1">
    <source>
        <dbReference type="SAM" id="Phobius"/>
    </source>
</evidence>
<organism evidence="3 4">
    <name type="scientific">Thiogranum longum</name>
    <dbReference type="NCBI Taxonomy" id="1537524"/>
    <lineage>
        <taxon>Bacteria</taxon>
        <taxon>Pseudomonadati</taxon>
        <taxon>Pseudomonadota</taxon>
        <taxon>Gammaproteobacteria</taxon>
        <taxon>Chromatiales</taxon>
        <taxon>Ectothiorhodospiraceae</taxon>
        <taxon>Thiogranum</taxon>
    </lineage>
</organism>
<dbReference type="GO" id="GO:0016491">
    <property type="term" value="F:oxidoreductase activity"/>
    <property type="evidence" value="ECO:0007669"/>
    <property type="project" value="InterPro"/>
</dbReference>
<name>A0A4V6NDC4_9GAMM</name>
<dbReference type="Proteomes" id="UP000295707">
    <property type="component" value="Unassembled WGS sequence"/>
</dbReference>
<dbReference type="Pfam" id="PF00578">
    <property type="entry name" value="AhpC-TSA"/>
    <property type="match status" value="1"/>
</dbReference>
<dbReference type="RefSeq" id="WP_132973626.1">
    <property type="nucleotide sequence ID" value="NZ_SMFX01000001.1"/>
</dbReference>
<dbReference type="InterPro" id="IPR036249">
    <property type="entry name" value="Thioredoxin-like_sf"/>
</dbReference>
<dbReference type="Gene3D" id="3.40.30.10">
    <property type="entry name" value="Glutaredoxin"/>
    <property type="match status" value="1"/>
</dbReference>
<reference evidence="3 4" key="1">
    <citation type="submission" date="2019-03" db="EMBL/GenBank/DDBJ databases">
        <title>Genomic Encyclopedia of Type Strains, Phase IV (KMG-IV): sequencing the most valuable type-strain genomes for metagenomic binning, comparative biology and taxonomic classification.</title>
        <authorList>
            <person name="Goeker M."/>
        </authorList>
    </citation>
    <scope>NUCLEOTIDE SEQUENCE [LARGE SCALE GENOMIC DNA]</scope>
    <source>
        <strain evidence="3 4">DSM 19610</strain>
    </source>
</reference>
<dbReference type="PROSITE" id="PS51352">
    <property type="entry name" value="THIOREDOXIN_2"/>
    <property type="match status" value="1"/>
</dbReference>
<keyword evidence="1" id="KW-0472">Membrane</keyword>
<dbReference type="InterPro" id="IPR013766">
    <property type="entry name" value="Thioredoxin_domain"/>
</dbReference>
<accession>A0A4V6NDC4</accession>
<dbReference type="PANTHER" id="PTHR42852">
    <property type="entry name" value="THIOL:DISULFIDE INTERCHANGE PROTEIN DSBE"/>
    <property type="match status" value="1"/>
</dbReference>
<keyword evidence="1" id="KW-1133">Transmembrane helix</keyword>
<evidence type="ECO:0000313" key="4">
    <source>
        <dbReference type="Proteomes" id="UP000295707"/>
    </source>
</evidence>
<evidence type="ECO:0000259" key="2">
    <source>
        <dbReference type="PROSITE" id="PS51352"/>
    </source>
</evidence>